<dbReference type="RefSeq" id="WP_231724865.1">
    <property type="nucleotide sequence ID" value="NZ_KQ960410.1"/>
</dbReference>
<comment type="caution">
    <text evidence="2">The sequence shown here is derived from an EMBL/GenBank/DDBJ whole genome shotgun (WGS) entry which is preliminary data.</text>
</comment>
<dbReference type="SUPFAM" id="SSF47413">
    <property type="entry name" value="lambda repressor-like DNA-binding domains"/>
    <property type="match status" value="1"/>
</dbReference>
<dbReference type="Pfam" id="PF01381">
    <property type="entry name" value="HTH_3"/>
    <property type="match status" value="1"/>
</dbReference>
<dbReference type="CDD" id="cd00093">
    <property type="entry name" value="HTH_XRE"/>
    <property type="match status" value="1"/>
</dbReference>
<organism evidence="2 3">
    <name type="scientific">Porphyromonas somerae</name>
    <dbReference type="NCBI Taxonomy" id="322095"/>
    <lineage>
        <taxon>Bacteria</taxon>
        <taxon>Pseudomonadati</taxon>
        <taxon>Bacteroidota</taxon>
        <taxon>Bacteroidia</taxon>
        <taxon>Bacteroidales</taxon>
        <taxon>Porphyromonadaceae</taxon>
        <taxon>Porphyromonas</taxon>
    </lineage>
</organism>
<proteinExistence type="predicted"/>
<keyword evidence="3" id="KW-1185">Reference proteome</keyword>
<evidence type="ECO:0000313" key="3">
    <source>
        <dbReference type="Proteomes" id="UP000070224"/>
    </source>
</evidence>
<reference evidence="3" key="1">
    <citation type="submission" date="2016-01" db="EMBL/GenBank/DDBJ databases">
        <authorList>
            <person name="Mitreva M."/>
            <person name="Pepin K.H."/>
            <person name="Mihindukulasuriya K.A."/>
            <person name="Fulton R."/>
            <person name="Fronick C."/>
            <person name="O'Laughlin M."/>
            <person name="Miner T."/>
            <person name="Herter B."/>
            <person name="Rosa B.A."/>
            <person name="Cordes M."/>
            <person name="Tomlinson C."/>
            <person name="Wollam A."/>
            <person name="Palsikar V.B."/>
            <person name="Mardis E.R."/>
            <person name="Wilson R.K."/>
        </authorList>
    </citation>
    <scope>NUCLEOTIDE SEQUENCE [LARGE SCALE GENOMIC DNA]</scope>
    <source>
        <strain evidence="3">KA00683</strain>
    </source>
</reference>
<dbReference type="InterPro" id="IPR001387">
    <property type="entry name" value="Cro/C1-type_HTH"/>
</dbReference>
<dbReference type="STRING" id="322095.HMPREF3185_00103"/>
<dbReference type="InterPro" id="IPR010982">
    <property type="entry name" value="Lambda_DNA-bd_dom_sf"/>
</dbReference>
<evidence type="ECO:0000313" key="2">
    <source>
        <dbReference type="EMBL" id="KXB78533.1"/>
    </source>
</evidence>
<protein>
    <submittedName>
        <fullName evidence="2">DNA-binding helix-turn-helix protein</fullName>
    </submittedName>
</protein>
<sequence>LSLSYISPIAARKISMLHLMQDLLHWAHKLARNGLVELGCVYNFEYMEKLLELLRATRLKNGISQDYLAVKLGVSSSSVSRWESKGNFPSVDKLFEYAELLGFTLQEVLALSANAPIEVPKPVGKIEISAYDKATFKRLVAQLLEEGDGNIEFVTTHLK</sequence>
<dbReference type="Proteomes" id="UP000070224">
    <property type="component" value="Unassembled WGS sequence"/>
</dbReference>
<gene>
    <name evidence="2" type="ORF">HMPREF3185_00103</name>
</gene>
<evidence type="ECO:0000259" key="1">
    <source>
        <dbReference type="PROSITE" id="PS50943"/>
    </source>
</evidence>
<dbReference type="Gene3D" id="1.10.260.40">
    <property type="entry name" value="lambda repressor-like DNA-binding domains"/>
    <property type="match status" value="1"/>
</dbReference>
<dbReference type="PROSITE" id="PS50943">
    <property type="entry name" value="HTH_CROC1"/>
    <property type="match status" value="1"/>
</dbReference>
<dbReference type="PATRIC" id="fig|322095.3.peg.104"/>
<dbReference type="GO" id="GO:0003677">
    <property type="term" value="F:DNA binding"/>
    <property type="evidence" value="ECO:0007669"/>
    <property type="project" value="UniProtKB-KW"/>
</dbReference>
<dbReference type="EMBL" id="LSDK01000012">
    <property type="protein sequence ID" value="KXB78533.1"/>
    <property type="molecule type" value="Genomic_DNA"/>
</dbReference>
<keyword evidence="2" id="KW-0238">DNA-binding</keyword>
<feature type="non-terminal residue" evidence="2">
    <location>
        <position position="1"/>
    </location>
</feature>
<feature type="domain" description="HTH cro/C1-type" evidence="1">
    <location>
        <begin position="54"/>
        <end position="108"/>
    </location>
</feature>
<accession>A0A134BF04</accession>
<dbReference type="SMART" id="SM00530">
    <property type="entry name" value="HTH_XRE"/>
    <property type="match status" value="1"/>
</dbReference>
<name>A0A134BF04_9PORP</name>
<dbReference type="AlphaFoldDB" id="A0A134BF04"/>